<protein>
    <recommendedName>
        <fullName evidence="3">F-box domain-containing protein</fullName>
    </recommendedName>
</protein>
<organism evidence="1 2">
    <name type="scientific">Polyporus arcularius HHB13444</name>
    <dbReference type="NCBI Taxonomy" id="1314778"/>
    <lineage>
        <taxon>Eukaryota</taxon>
        <taxon>Fungi</taxon>
        <taxon>Dikarya</taxon>
        <taxon>Basidiomycota</taxon>
        <taxon>Agaricomycotina</taxon>
        <taxon>Agaricomycetes</taxon>
        <taxon>Polyporales</taxon>
        <taxon>Polyporaceae</taxon>
        <taxon>Polyporus</taxon>
    </lineage>
</organism>
<sequence>PIEVFEHIIEVMHDANYHELPTTLATLSRCALVCRGWRPRSQRILFQYVLLRDKDALYRFAELINTSPELGSYVHRLDLRGYLHVPYSPAVLFLTALQGRLTNLSELCIDGDDKIANSLPEGEKKLPCLPIHRYFPSLLTSISHIRTLHFGTVRFPSFGDLARLLSMLPSLNTLSCFRI</sequence>
<evidence type="ECO:0000313" key="1">
    <source>
        <dbReference type="EMBL" id="TFK83180.1"/>
    </source>
</evidence>
<evidence type="ECO:0008006" key="3">
    <source>
        <dbReference type="Google" id="ProtNLM"/>
    </source>
</evidence>
<dbReference type="AlphaFoldDB" id="A0A5C3P4G1"/>
<evidence type="ECO:0000313" key="2">
    <source>
        <dbReference type="Proteomes" id="UP000308197"/>
    </source>
</evidence>
<dbReference type="Proteomes" id="UP000308197">
    <property type="component" value="Unassembled WGS sequence"/>
</dbReference>
<reference evidence="1 2" key="1">
    <citation type="journal article" date="2019" name="Nat. Ecol. Evol.">
        <title>Megaphylogeny resolves global patterns of mushroom evolution.</title>
        <authorList>
            <person name="Varga T."/>
            <person name="Krizsan K."/>
            <person name="Foldi C."/>
            <person name="Dima B."/>
            <person name="Sanchez-Garcia M."/>
            <person name="Sanchez-Ramirez S."/>
            <person name="Szollosi G.J."/>
            <person name="Szarkandi J.G."/>
            <person name="Papp V."/>
            <person name="Albert L."/>
            <person name="Andreopoulos W."/>
            <person name="Angelini C."/>
            <person name="Antonin V."/>
            <person name="Barry K.W."/>
            <person name="Bougher N.L."/>
            <person name="Buchanan P."/>
            <person name="Buyck B."/>
            <person name="Bense V."/>
            <person name="Catcheside P."/>
            <person name="Chovatia M."/>
            <person name="Cooper J."/>
            <person name="Damon W."/>
            <person name="Desjardin D."/>
            <person name="Finy P."/>
            <person name="Geml J."/>
            <person name="Haridas S."/>
            <person name="Hughes K."/>
            <person name="Justo A."/>
            <person name="Karasinski D."/>
            <person name="Kautmanova I."/>
            <person name="Kiss B."/>
            <person name="Kocsube S."/>
            <person name="Kotiranta H."/>
            <person name="LaButti K.M."/>
            <person name="Lechner B.E."/>
            <person name="Liimatainen K."/>
            <person name="Lipzen A."/>
            <person name="Lukacs Z."/>
            <person name="Mihaltcheva S."/>
            <person name="Morgado L.N."/>
            <person name="Niskanen T."/>
            <person name="Noordeloos M.E."/>
            <person name="Ohm R.A."/>
            <person name="Ortiz-Santana B."/>
            <person name="Ovrebo C."/>
            <person name="Racz N."/>
            <person name="Riley R."/>
            <person name="Savchenko A."/>
            <person name="Shiryaev A."/>
            <person name="Soop K."/>
            <person name="Spirin V."/>
            <person name="Szebenyi C."/>
            <person name="Tomsovsky M."/>
            <person name="Tulloss R.E."/>
            <person name="Uehling J."/>
            <person name="Grigoriev I.V."/>
            <person name="Vagvolgyi C."/>
            <person name="Papp T."/>
            <person name="Martin F.M."/>
            <person name="Miettinen O."/>
            <person name="Hibbett D.S."/>
            <person name="Nagy L.G."/>
        </authorList>
    </citation>
    <scope>NUCLEOTIDE SEQUENCE [LARGE SCALE GENOMIC DNA]</scope>
    <source>
        <strain evidence="1 2">HHB13444</strain>
    </source>
</reference>
<proteinExistence type="predicted"/>
<dbReference type="InParanoid" id="A0A5C3P4G1"/>
<feature type="non-terminal residue" evidence="1">
    <location>
        <position position="179"/>
    </location>
</feature>
<dbReference type="EMBL" id="ML211415">
    <property type="protein sequence ID" value="TFK83180.1"/>
    <property type="molecule type" value="Genomic_DNA"/>
</dbReference>
<keyword evidence="2" id="KW-1185">Reference proteome</keyword>
<accession>A0A5C3P4G1</accession>
<feature type="non-terminal residue" evidence="1">
    <location>
        <position position="1"/>
    </location>
</feature>
<gene>
    <name evidence="1" type="ORF">K466DRAFT_438757</name>
</gene>
<name>A0A5C3P4G1_9APHY</name>